<evidence type="ECO:0000313" key="1">
    <source>
        <dbReference type="EMBL" id="NIR74851.1"/>
    </source>
</evidence>
<sequence length="205" mass="23399">MRRNALRHLAVTALLGSYACGGPKAEQRLDESPVGTQVVVERSDTNRPDWTLRLPEDRDGYKYFSGGEEGYTDYALGFRMAKAEALQELGERVLGIWSWLVQTSEVGGKSEIQGYGRTYQELVVKEIDSGKEERYYEKVATKTAYGVEYRYNTFVLLHISGDEYRRAQIRALEELGKRARRQGNSSLREFIDESIARLNEIEKKG</sequence>
<dbReference type="EMBL" id="JAACAK010000049">
    <property type="protein sequence ID" value="NIR74851.1"/>
    <property type="molecule type" value="Genomic_DNA"/>
</dbReference>
<comment type="caution">
    <text evidence="1">The sequence shown here is derived from an EMBL/GenBank/DDBJ whole genome shotgun (WGS) entry which is preliminary data.</text>
</comment>
<accession>A0AAE5C8W2</accession>
<organism evidence="1 2">
    <name type="scientific">Candidatus Kutchimonas denitrificans</name>
    <dbReference type="NCBI Taxonomy" id="3056748"/>
    <lineage>
        <taxon>Bacteria</taxon>
        <taxon>Pseudomonadati</taxon>
        <taxon>Gemmatimonadota</taxon>
        <taxon>Gemmatimonadia</taxon>
        <taxon>Candidatus Palauibacterales</taxon>
        <taxon>Candidatus Palauibacteraceae</taxon>
        <taxon>Candidatus Kutchimonas</taxon>
    </lineage>
</organism>
<reference evidence="1 2" key="1">
    <citation type="submission" date="2020-01" db="EMBL/GenBank/DDBJ databases">
        <title>Genomes assembled from Gulf of Kutch pelagic sediment metagenomes.</title>
        <authorList>
            <person name="Chandrashekar M."/>
            <person name="Mahajan M.S."/>
            <person name="Dave K.J."/>
            <person name="Vatsa P."/>
            <person name="Nathani N.M."/>
        </authorList>
    </citation>
    <scope>NUCLEOTIDE SEQUENCE [LARGE SCALE GENOMIC DNA]</scope>
    <source>
        <strain evidence="1">KS3-K002</strain>
    </source>
</reference>
<gene>
    <name evidence="1" type="ORF">GWO12_07020</name>
</gene>
<proteinExistence type="predicted"/>
<protein>
    <recommendedName>
        <fullName evidence="3">Lipoprotein</fullName>
    </recommendedName>
</protein>
<dbReference type="AlphaFoldDB" id="A0AAE5C8W2"/>
<evidence type="ECO:0000313" key="2">
    <source>
        <dbReference type="Proteomes" id="UP000702544"/>
    </source>
</evidence>
<dbReference type="PROSITE" id="PS51257">
    <property type="entry name" value="PROKAR_LIPOPROTEIN"/>
    <property type="match status" value="1"/>
</dbReference>
<evidence type="ECO:0008006" key="3">
    <source>
        <dbReference type="Google" id="ProtNLM"/>
    </source>
</evidence>
<name>A0AAE5C8W2_9BACT</name>
<dbReference type="Proteomes" id="UP000702544">
    <property type="component" value="Unassembled WGS sequence"/>
</dbReference>